<dbReference type="GO" id="GO:0050291">
    <property type="term" value="F:sphingosine N-acyltransferase activity"/>
    <property type="evidence" value="ECO:0007669"/>
    <property type="project" value="InterPro"/>
</dbReference>
<evidence type="ECO:0000256" key="4">
    <source>
        <dbReference type="ARBA" id="ARBA00023136"/>
    </source>
</evidence>
<evidence type="ECO:0000313" key="9">
    <source>
        <dbReference type="Proteomes" id="UP000014680"/>
    </source>
</evidence>
<dbReference type="GeneID" id="14894190"/>
<dbReference type="OMA" id="ESMWKFA"/>
<feature type="transmembrane region" description="Helical" evidence="6">
    <location>
        <begin position="208"/>
        <end position="227"/>
    </location>
</feature>
<dbReference type="GO" id="GO:0016020">
    <property type="term" value="C:membrane"/>
    <property type="evidence" value="ECO:0007669"/>
    <property type="project" value="UniProtKB-SubCell"/>
</dbReference>
<feature type="transmembrane region" description="Helical" evidence="6">
    <location>
        <begin position="57"/>
        <end position="77"/>
    </location>
</feature>
<feature type="transmembrane region" description="Helical" evidence="6">
    <location>
        <begin position="282"/>
        <end position="306"/>
    </location>
</feature>
<dbReference type="OrthoDB" id="537032at2759"/>
<dbReference type="PANTHER" id="PTHR12560:SF0">
    <property type="entry name" value="LD18904P"/>
    <property type="match status" value="1"/>
</dbReference>
<dbReference type="Proteomes" id="UP000014680">
    <property type="component" value="Unassembled WGS sequence"/>
</dbReference>
<proteinExistence type="predicted"/>
<dbReference type="RefSeq" id="XP_004261929.1">
    <property type="nucleotide sequence ID" value="XM_004261881.1"/>
</dbReference>
<dbReference type="GO" id="GO:0046513">
    <property type="term" value="P:ceramide biosynthetic process"/>
    <property type="evidence" value="ECO:0007669"/>
    <property type="project" value="InterPro"/>
</dbReference>
<feature type="transmembrane region" description="Helical" evidence="6">
    <location>
        <begin position="18"/>
        <end position="37"/>
    </location>
</feature>
<dbReference type="SMART" id="SM00724">
    <property type="entry name" value="TLC"/>
    <property type="match status" value="1"/>
</dbReference>
<reference evidence="8 9" key="1">
    <citation type="submission" date="2012-10" db="EMBL/GenBank/DDBJ databases">
        <authorList>
            <person name="Zafar N."/>
            <person name="Inman J."/>
            <person name="Hall N."/>
            <person name="Lorenzi H."/>
            <person name="Caler E."/>
        </authorList>
    </citation>
    <scope>NUCLEOTIDE SEQUENCE [LARGE SCALE GENOMIC DNA]</scope>
    <source>
        <strain evidence="8 9">IP1</strain>
    </source>
</reference>
<dbReference type="InterPro" id="IPR006634">
    <property type="entry name" value="TLC-dom"/>
</dbReference>
<dbReference type="EMBL" id="KB206168">
    <property type="protein sequence ID" value="ELP95158.1"/>
    <property type="molecule type" value="Genomic_DNA"/>
</dbReference>
<evidence type="ECO:0000313" key="8">
    <source>
        <dbReference type="EMBL" id="ELP95158.1"/>
    </source>
</evidence>
<dbReference type="VEuPathDB" id="AmoebaDB:EIN_429040"/>
<evidence type="ECO:0000259" key="7">
    <source>
        <dbReference type="PROSITE" id="PS50922"/>
    </source>
</evidence>
<dbReference type="KEGG" id="eiv:EIN_429040"/>
<dbReference type="Pfam" id="PF03798">
    <property type="entry name" value="TRAM_LAG1_CLN8"/>
    <property type="match status" value="1"/>
</dbReference>
<feature type="transmembrane region" description="Helical" evidence="6">
    <location>
        <begin position="102"/>
        <end position="123"/>
    </location>
</feature>
<evidence type="ECO:0000256" key="2">
    <source>
        <dbReference type="ARBA" id="ARBA00022692"/>
    </source>
</evidence>
<dbReference type="PROSITE" id="PS50922">
    <property type="entry name" value="TLC"/>
    <property type="match status" value="1"/>
</dbReference>
<evidence type="ECO:0000256" key="6">
    <source>
        <dbReference type="SAM" id="Phobius"/>
    </source>
</evidence>
<dbReference type="PANTHER" id="PTHR12560">
    <property type="entry name" value="LONGEVITY ASSURANCE FACTOR 1 LAG1"/>
    <property type="match status" value="1"/>
</dbReference>
<dbReference type="AlphaFoldDB" id="A0A0A1UF98"/>
<gene>
    <name evidence="8" type="ORF">EIN_429040</name>
</gene>
<protein>
    <submittedName>
        <fullName evidence="8">Protein ASC1, putative</fullName>
    </submittedName>
</protein>
<keyword evidence="9" id="KW-1185">Reference proteome</keyword>
<evidence type="ECO:0000256" key="5">
    <source>
        <dbReference type="PROSITE-ProRule" id="PRU00205"/>
    </source>
</evidence>
<dbReference type="InterPro" id="IPR016439">
    <property type="entry name" value="Lag1/Lac1-like"/>
</dbReference>
<keyword evidence="4 5" id="KW-0472">Membrane</keyword>
<sequence length="330" mass="38417">MNVVKQPPQVMTKWDKGFLLQLGMILPIVLVCIPSSFSRGTEFLDSPLPTPVDLVYFIIPFTVISLLRIVLAQNLFLKIAKKVVFVKPDWTKEFTEFRYERFGLTFFKFLYYMMIAPLGIYLFRNEDWMPAALFGRGKSDLMLIYENFPYVPEVKYLSIYYCLELGYHFHSLVFHLCSTPRNDYYDTLLHHVATIFLVVFSYLNNCGRIGICVMVLHNIVDAVMYFTKCTNDFKNQIPCDIGFIFLVISYARFRLWVFPRYIIYAAFQAYHVIPEGATGGYIVYGLLVGMLCSLLVLHIYWFSLILDMVKKLFSKKGVVDPHAVKQKTQV</sequence>
<organism evidence="8 9">
    <name type="scientific">Entamoeba invadens IP1</name>
    <dbReference type="NCBI Taxonomy" id="370355"/>
    <lineage>
        <taxon>Eukaryota</taxon>
        <taxon>Amoebozoa</taxon>
        <taxon>Evosea</taxon>
        <taxon>Archamoebae</taxon>
        <taxon>Mastigamoebida</taxon>
        <taxon>Entamoebidae</taxon>
        <taxon>Entamoeba</taxon>
    </lineage>
</organism>
<feature type="domain" description="TLC" evidence="7">
    <location>
        <begin position="100"/>
        <end position="314"/>
    </location>
</feature>
<keyword evidence="3 6" id="KW-1133">Transmembrane helix</keyword>
<keyword evidence="2 5" id="KW-0812">Transmembrane</keyword>
<accession>A0A0A1UF98</accession>
<comment type="subcellular location">
    <subcellularLocation>
        <location evidence="1">Membrane</location>
        <topology evidence="1">Multi-pass membrane protein</topology>
    </subcellularLocation>
</comment>
<evidence type="ECO:0000256" key="1">
    <source>
        <dbReference type="ARBA" id="ARBA00004141"/>
    </source>
</evidence>
<name>A0A0A1UF98_ENTIV</name>
<evidence type="ECO:0000256" key="3">
    <source>
        <dbReference type="ARBA" id="ARBA00022989"/>
    </source>
</evidence>
<feature type="transmembrane region" description="Helical" evidence="6">
    <location>
        <begin position="239"/>
        <end position="262"/>
    </location>
</feature>